<dbReference type="InterPro" id="IPR053447">
    <property type="entry name" value="Alpha-KG_dependent_hydroxylase"/>
</dbReference>
<keyword evidence="7" id="KW-1185">Reference proteome</keyword>
<evidence type="ECO:0000313" key="6">
    <source>
        <dbReference type="EMBL" id="MFB9622745.1"/>
    </source>
</evidence>
<protein>
    <submittedName>
        <fullName evidence="6">Guanitoxin biosynthesis L-enduracididine beta-hydroxylase GntD</fullName>
    </submittedName>
</protein>
<keyword evidence="4" id="KW-0560">Oxidoreductase</keyword>
<dbReference type="PIRSF" id="PIRSF019543">
    <property type="entry name" value="Clavaminate_syn"/>
    <property type="match status" value="1"/>
</dbReference>
<evidence type="ECO:0000256" key="5">
    <source>
        <dbReference type="ARBA" id="ARBA00023004"/>
    </source>
</evidence>
<dbReference type="InterPro" id="IPR050411">
    <property type="entry name" value="AlphaKG_dependent_hydroxylases"/>
</dbReference>
<dbReference type="Gene3D" id="3.60.130.10">
    <property type="entry name" value="Clavaminate synthase-like"/>
    <property type="match status" value="1"/>
</dbReference>
<comment type="similarity">
    <text evidence="2">Belongs to the clavaminate synthase family.</text>
</comment>
<dbReference type="RefSeq" id="WP_344987543.1">
    <property type="nucleotide sequence ID" value="NZ_BAAAXV010000001.1"/>
</dbReference>
<evidence type="ECO:0000256" key="4">
    <source>
        <dbReference type="ARBA" id="ARBA00023002"/>
    </source>
</evidence>
<comment type="caution">
    <text evidence="6">The sequence shown here is derived from an EMBL/GenBank/DDBJ whole genome shotgun (WGS) entry which is preliminary data.</text>
</comment>
<reference evidence="6 7" key="1">
    <citation type="submission" date="2024-09" db="EMBL/GenBank/DDBJ databases">
        <authorList>
            <person name="Sun Q."/>
            <person name="Mori K."/>
        </authorList>
    </citation>
    <scope>NUCLEOTIDE SEQUENCE [LARGE SCALE GENOMIC DNA]</scope>
    <source>
        <strain evidence="6 7">JCM 3143</strain>
    </source>
</reference>
<evidence type="ECO:0000256" key="2">
    <source>
        <dbReference type="ARBA" id="ARBA00008425"/>
    </source>
</evidence>
<dbReference type="Proteomes" id="UP001589532">
    <property type="component" value="Unassembled WGS sequence"/>
</dbReference>
<organism evidence="6 7">
    <name type="scientific">Nonomuraea helvata</name>
    <dbReference type="NCBI Taxonomy" id="37484"/>
    <lineage>
        <taxon>Bacteria</taxon>
        <taxon>Bacillati</taxon>
        <taxon>Actinomycetota</taxon>
        <taxon>Actinomycetes</taxon>
        <taxon>Streptosporangiales</taxon>
        <taxon>Streptosporangiaceae</taxon>
        <taxon>Nonomuraea</taxon>
    </lineage>
</organism>
<evidence type="ECO:0000313" key="7">
    <source>
        <dbReference type="Proteomes" id="UP001589532"/>
    </source>
</evidence>
<keyword evidence="5" id="KW-0408">Iron</keyword>
<dbReference type="InterPro" id="IPR014503">
    <property type="entry name" value="Clavaminate_syn-like"/>
</dbReference>
<comment type="cofactor">
    <cofactor evidence="1">
        <name>Fe(2+)</name>
        <dbReference type="ChEBI" id="CHEBI:29033"/>
    </cofactor>
</comment>
<dbReference type="SUPFAM" id="SSF51197">
    <property type="entry name" value="Clavaminate synthase-like"/>
    <property type="match status" value="1"/>
</dbReference>
<proteinExistence type="inferred from homology"/>
<evidence type="ECO:0000256" key="3">
    <source>
        <dbReference type="ARBA" id="ARBA00022723"/>
    </source>
</evidence>
<sequence length="344" mass="38818">MYEIRISSREVDVIEELLARMTERYRTVEDEEFLRNVNVHAHELPVTVRRGLAEFRLSEPAGVCLVTGFPVDDTAIGATPRHWAGAEETRRASAREEFYFTLCASLLGDVFGWASQQGGRLMHEVVPVRGHESRQINSSSDATLLWHTEDAFHPYRADYVALMCLRNPGATETTYACLDDVVVSGEVRDILAQPRFVLRPDESHRPENADPALVSGPGLTSVARRSYARIERLLRNPEKTPVLFGDLSSPYVRLDSDAVDWDIDDPEALSALRVFVEAIDTAIVGYSMHPGELLFVDNYRAVHGRRTFAAAFDGNDRWLKRLNISRDLRRSRDARTASDARVVY</sequence>
<dbReference type="InterPro" id="IPR042098">
    <property type="entry name" value="TauD-like_sf"/>
</dbReference>
<accession>A0ABV5RTV3</accession>
<dbReference type="NCBIfam" id="NF041363">
    <property type="entry name" value="GntD_guanitoxin"/>
    <property type="match status" value="1"/>
</dbReference>
<dbReference type="PANTHER" id="PTHR10696">
    <property type="entry name" value="GAMMA-BUTYROBETAINE HYDROXYLASE-RELATED"/>
    <property type="match status" value="1"/>
</dbReference>
<gene>
    <name evidence="6" type="primary">gntD</name>
    <name evidence="6" type="ORF">ACFFSA_06610</name>
</gene>
<keyword evidence="3" id="KW-0479">Metal-binding</keyword>
<dbReference type="PANTHER" id="PTHR10696:SF56">
    <property type="entry name" value="TAUD_TFDA-LIKE DOMAIN-CONTAINING PROTEIN"/>
    <property type="match status" value="1"/>
</dbReference>
<name>A0ABV5RTV3_9ACTN</name>
<dbReference type="EMBL" id="JBHMBW010000003">
    <property type="protein sequence ID" value="MFB9622745.1"/>
    <property type="molecule type" value="Genomic_DNA"/>
</dbReference>
<evidence type="ECO:0000256" key="1">
    <source>
        <dbReference type="ARBA" id="ARBA00001954"/>
    </source>
</evidence>